<dbReference type="AlphaFoldDB" id="A0AB39HDY1"/>
<dbReference type="InterPro" id="IPR005801">
    <property type="entry name" value="ADC_synthase"/>
</dbReference>
<dbReference type="RefSeq" id="WP_306100427.1">
    <property type="nucleotide sequence ID" value="NZ_CP162601.1"/>
</dbReference>
<protein>
    <recommendedName>
        <fullName evidence="3">isochorismate synthase</fullName>
        <ecNumber evidence="3">5.4.4.2</ecNumber>
    </recommendedName>
    <alternativeName>
        <fullName evidence="5">Isochorismate mutase</fullName>
    </alternativeName>
</protein>
<comment type="catalytic activity">
    <reaction evidence="1">
        <text>chorismate = isochorismate</text>
        <dbReference type="Rhea" id="RHEA:18985"/>
        <dbReference type="ChEBI" id="CHEBI:29748"/>
        <dbReference type="ChEBI" id="CHEBI:29780"/>
        <dbReference type="EC" id="5.4.4.2"/>
    </reaction>
</comment>
<dbReference type="InterPro" id="IPR004561">
    <property type="entry name" value="IsoChor_synthase"/>
</dbReference>
<evidence type="ECO:0000256" key="3">
    <source>
        <dbReference type="ARBA" id="ARBA00012824"/>
    </source>
</evidence>
<dbReference type="EC" id="5.4.4.2" evidence="3"/>
<dbReference type="Pfam" id="PF00425">
    <property type="entry name" value="Chorismate_bind"/>
    <property type="match status" value="1"/>
</dbReference>
<evidence type="ECO:0000256" key="2">
    <source>
        <dbReference type="ARBA" id="ARBA00005297"/>
    </source>
</evidence>
<dbReference type="KEGG" id="vih:AB0763_09085"/>
<sequence>MAFQLFIAEQIQSLQRLRQRAVFLSAPWIAKESGRVCSAVQTEVQRTEMLQALQSLPCYPKWFWQDRDQRDMVIAWGQTEGVRWFSQSEASAHSTERDSSLPPKYWCFFPFDPQQPGLQVQAEVEIRFSSRYRSLTVQPGANIDSVIAALRSLLVEGTLSTSRLPVKLIEQRHCPTWPQWQKEIEHAQQWLQHGQLDKVVLARKTTWKTANSICPYALLLASTQYNAQCYHWLFAFSADQTFISATPERLLRRRHRYLTTEALAGTSPLGFEPKGQCWSQWLIDDDKNNRENQWVAQDIQQQLAGLVESFDIGDCELLALSSLQHLRRPIRATLHQEVPDRALVARLSPTAAVAGYPRSTALDFIRRVEPFERQWYAGCFGYYQGQHSEFTVAIRCAEITPHQIDFYAGAGIVEGSDAEQEWHELDRKLTSLTQLCRAKHEAAHG</sequence>
<evidence type="ECO:0000259" key="6">
    <source>
        <dbReference type="Pfam" id="PF00425"/>
    </source>
</evidence>
<dbReference type="SUPFAM" id="SSF56322">
    <property type="entry name" value="ADC synthase"/>
    <property type="match status" value="1"/>
</dbReference>
<comment type="similarity">
    <text evidence="2">Belongs to the isochorismate synthase family.</text>
</comment>
<name>A0AB39HDY1_9VIBR</name>
<dbReference type="PANTHER" id="PTHR42839:SF2">
    <property type="entry name" value="ISOCHORISMATE SYNTHASE ENTC"/>
    <property type="match status" value="1"/>
</dbReference>
<evidence type="ECO:0000256" key="4">
    <source>
        <dbReference type="ARBA" id="ARBA00023235"/>
    </source>
</evidence>
<evidence type="ECO:0000256" key="1">
    <source>
        <dbReference type="ARBA" id="ARBA00000799"/>
    </source>
</evidence>
<gene>
    <name evidence="7" type="ORF">AB0763_09085</name>
</gene>
<dbReference type="EMBL" id="CP162601">
    <property type="protein sequence ID" value="XDK24369.1"/>
    <property type="molecule type" value="Genomic_DNA"/>
</dbReference>
<dbReference type="NCBIfam" id="TIGR00543">
    <property type="entry name" value="isochor_syn"/>
    <property type="match status" value="1"/>
</dbReference>
<dbReference type="InterPro" id="IPR015890">
    <property type="entry name" value="Chorismate_C"/>
</dbReference>
<dbReference type="PANTHER" id="PTHR42839">
    <property type="entry name" value="ISOCHORISMATE SYNTHASE ENTC"/>
    <property type="match status" value="1"/>
</dbReference>
<evidence type="ECO:0000313" key="7">
    <source>
        <dbReference type="EMBL" id="XDK24369.1"/>
    </source>
</evidence>
<organism evidence="7">
    <name type="scientific">Vibrio sp. HB236076</name>
    <dbReference type="NCBI Taxonomy" id="3232307"/>
    <lineage>
        <taxon>Bacteria</taxon>
        <taxon>Pseudomonadati</taxon>
        <taxon>Pseudomonadota</taxon>
        <taxon>Gammaproteobacteria</taxon>
        <taxon>Vibrionales</taxon>
        <taxon>Vibrionaceae</taxon>
        <taxon>Vibrio</taxon>
    </lineage>
</organism>
<keyword evidence="4" id="KW-0413">Isomerase</keyword>
<feature type="domain" description="Chorismate-utilising enzyme C-terminal" evidence="6">
    <location>
        <begin position="179"/>
        <end position="428"/>
    </location>
</feature>
<evidence type="ECO:0000256" key="5">
    <source>
        <dbReference type="ARBA" id="ARBA00041564"/>
    </source>
</evidence>
<dbReference type="GO" id="GO:0008909">
    <property type="term" value="F:isochorismate synthase activity"/>
    <property type="evidence" value="ECO:0007669"/>
    <property type="project" value="UniProtKB-EC"/>
</dbReference>
<reference evidence="7" key="1">
    <citation type="submission" date="2024-07" db="EMBL/GenBank/DDBJ databases">
        <title>Genome Analysis of a Potential Novel Vibrio Species Secreting pH- and Thermo-stable Alginate Lyase and its Application in Producing Alginate Oligosaccharides.</title>
        <authorList>
            <person name="Huang H."/>
            <person name="Bao K."/>
        </authorList>
    </citation>
    <scope>NUCLEOTIDE SEQUENCE</scope>
    <source>
        <strain evidence="7">HB236076</strain>
    </source>
</reference>
<accession>A0AB39HDY1</accession>
<proteinExistence type="inferred from homology"/>
<dbReference type="Gene3D" id="3.60.120.10">
    <property type="entry name" value="Anthranilate synthase"/>
    <property type="match status" value="1"/>
</dbReference>